<reference evidence="2" key="1">
    <citation type="submission" date="2019-09" db="EMBL/GenBank/DDBJ databases">
        <title>Whole genome sequencing of Microbacterium maritypicum.</title>
        <authorList>
            <person name="Lenchi N."/>
        </authorList>
    </citation>
    <scope>NUCLEOTIDE SEQUENCE [LARGE SCALE GENOMIC DNA]</scope>
    <source>
        <strain evidence="2">G1</strain>
    </source>
</reference>
<protein>
    <submittedName>
        <fullName evidence="1">Uncharacterized protein</fullName>
    </submittedName>
</protein>
<dbReference type="EMBL" id="WAAO01000001">
    <property type="protein sequence ID" value="KAB1867093.1"/>
    <property type="molecule type" value="Genomic_DNA"/>
</dbReference>
<comment type="caution">
    <text evidence="1">The sequence shown here is derived from an EMBL/GenBank/DDBJ whole genome shotgun (WGS) entry which is preliminary data.</text>
</comment>
<evidence type="ECO:0000313" key="2">
    <source>
        <dbReference type="Proteomes" id="UP000478836"/>
    </source>
</evidence>
<keyword evidence="2" id="KW-1185">Reference proteome</keyword>
<accession>A0ABQ6VA55</accession>
<sequence>MGDMQTMERTEIIIDGDSTFLAQDQDLDRILRSVEAAANGPAAFVEFVAVGNRRVRVLVTPRSRIVVTTATVQFDPRDTGDEATPFGGLFDFDPDRL</sequence>
<dbReference type="GeneID" id="77475727"/>
<gene>
    <name evidence="1" type="ORF">F6A08_04665</name>
</gene>
<name>A0ABQ6VA55_9MICO</name>
<organism evidence="1 2">
    <name type="scientific">Microbacterium algeriense</name>
    <dbReference type="NCBI Taxonomy" id="2615184"/>
    <lineage>
        <taxon>Bacteria</taxon>
        <taxon>Bacillati</taxon>
        <taxon>Actinomycetota</taxon>
        <taxon>Actinomycetes</taxon>
        <taxon>Micrococcales</taxon>
        <taxon>Microbacteriaceae</taxon>
        <taxon>Microbacterium</taxon>
    </lineage>
</organism>
<proteinExistence type="predicted"/>
<evidence type="ECO:0000313" key="1">
    <source>
        <dbReference type="EMBL" id="KAB1867093.1"/>
    </source>
</evidence>
<dbReference type="RefSeq" id="WP_124896305.1">
    <property type="nucleotide sequence ID" value="NZ_CBDRDJ010000002.1"/>
</dbReference>
<dbReference type="Proteomes" id="UP000478836">
    <property type="component" value="Unassembled WGS sequence"/>
</dbReference>